<sequence length="77" mass="8215">SSSLLPPCGSSDCRLSVQPPSPAVRKKHCFTQSLPGPANLCLHICTCSPCSQIQPQPPNSFLKLSGLTVFTALHYYG</sequence>
<evidence type="ECO:0000256" key="1">
    <source>
        <dbReference type="SAM" id="MobiDB-lite"/>
    </source>
</evidence>
<comment type="caution">
    <text evidence="2">The sequence shown here is derived from an EMBL/GenBank/DDBJ whole genome shotgun (WGS) entry which is preliminary data.</text>
</comment>
<keyword evidence="3" id="KW-1185">Reference proteome</keyword>
<evidence type="ECO:0000313" key="2">
    <source>
        <dbReference type="EMBL" id="MED6266191.1"/>
    </source>
</evidence>
<organism evidence="2 3">
    <name type="scientific">Characodon lateralis</name>
    <dbReference type="NCBI Taxonomy" id="208331"/>
    <lineage>
        <taxon>Eukaryota</taxon>
        <taxon>Metazoa</taxon>
        <taxon>Chordata</taxon>
        <taxon>Craniata</taxon>
        <taxon>Vertebrata</taxon>
        <taxon>Euteleostomi</taxon>
        <taxon>Actinopterygii</taxon>
        <taxon>Neopterygii</taxon>
        <taxon>Teleostei</taxon>
        <taxon>Neoteleostei</taxon>
        <taxon>Acanthomorphata</taxon>
        <taxon>Ovalentaria</taxon>
        <taxon>Atherinomorphae</taxon>
        <taxon>Cyprinodontiformes</taxon>
        <taxon>Goodeidae</taxon>
        <taxon>Characodon</taxon>
    </lineage>
</organism>
<evidence type="ECO:0000313" key="3">
    <source>
        <dbReference type="Proteomes" id="UP001352852"/>
    </source>
</evidence>
<feature type="region of interest" description="Disordered" evidence="1">
    <location>
        <begin position="1"/>
        <end position="20"/>
    </location>
</feature>
<protein>
    <submittedName>
        <fullName evidence="2">Uncharacterized protein</fullName>
    </submittedName>
</protein>
<accession>A0ABU7CVL7</accession>
<proteinExistence type="predicted"/>
<dbReference type="EMBL" id="JAHUTJ010006772">
    <property type="protein sequence ID" value="MED6266191.1"/>
    <property type="molecule type" value="Genomic_DNA"/>
</dbReference>
<dbReference type="Proteomes" id="UP001352852">
    <property type="component" value="Unassembled WGS sequence"/>
</dbReference>
<name>A0ABU7CVL7_9TELE</name>
<reference evidence="2 3" key="1">
    <citation type="submission" date="2021-06" db="EMBL/GenBank/DDBJ databases">
        <authorList>
            <person name="Palmer J.M."/>
        </authorList>
    </citation>
    <scope>NUCLEOTIDE SEQUENCE [LARGE SCALE GENOMIC DNA]</scope>
    <source>
        <strain evidence="2 3">CL_MEX2019</strain>
        <tissue evidence="2">Muscle</tissue>
    </source>
</reference>
<gene>
    <name evidence="2" type="ORF">CHARACLAT_033249</name>
</gene>
<feature type="non-terminal residue" evidence="2">
    <location>
        <position position="1"/>
    </location>
</feature>